<reference evidence="2" key="1">
    <citation type="submission" date="2018-11" db="EMBL/GenBank/DDBJ databases">
        <authorList>
            <consortium name="Pathogen Informatics"/>
        </authorList>
    </citation>
    <scope>NUCLEOTIDE SEQUENCE</scope>
</reference>
<protein>
    <submittedName>
        <fullName evidence="2">Uncharacterized protein</fullName>
    </submittedName>
</protein>
<evidence type="ECO:0000313" key="2">
    <source>
        <dbReference type="EMBL" id="VEL43867.1"/>
    </source>
</evidence>
<evidence type="ECO:0000313" key="3">
    <source>
        <dbReference type="Proteomes" id="UP000784294"/>
    </source>
</evidence>
<gene>
    <name evidence="2" type="ORF">PXEA_LOCUS37307</name>
</gene>
<dbReference type="EMBL" id="CAAALY010286209">
    <property type="protein sequence ID" value="VEL43867.1"/>
    <property type="molecule type" value="Genomic_DNA"/>
</dbReference>
<accession>A0A448XSF4</accession>
<evidence type="ECO:0000256" key="1">
    <source>
        <dbReference type="SAM" id="MobiDB-lite"/>
    </source>
</evidence>
<organism evidence="2 3">
    <name type="scientific">Protopolystoma xenopodis</name>
    <dbReference type="NCBI Taxonomy" id="117903"/>
    <lineage>
        <taxon>Eukaryota</taxon>
        <taxon>Metazoa</taxon>
        <taxon>Spiralia</taxon>
        <taxon>Lophotrochozoa</taxon>
        <taxon>Platyhelminthes</taxon>
        <taxon>Monogenea</taxon>
        <taxon>Polyopisthocotylea</taxon>
        <taxon>Polystomatidea</taxon>
        <taxon>Polystomatidae</taxon>
        <taxon>Protopolystoma</taxon>
    </lineage>
</organism>
<comment type="caution">
    <text evidence="2">The sequence shown here is derived from an EMBL/GenBank/DDBJ whole genome shotgun (WGS) entry which is preliminary data.</text>
</comment>
<feature type="region of interest" description="Disordered" evidence="1">
    <location>
        <begin position="1"/>
        <end position="97"/>
    </location>
</feature>
<dbReference type="Proteomes" id="UP000784294">
    <property type="component" value="Unassembled WGS sequence"/>
</dbReference>
<keyword evidence="3" id="KW-1185">Reference proteome</keyword>
<feature type="compositionally biased region" description="Polar residues" evidence="1">
    <location>
        <begin position="156"/>
        <end position="174"/>
    </location>
</feature>
<feature type="compositionally biased region" description="Polar residues" evidence="1">
    <location>
        <begin position="73"/>
        <end position="87"/>
    </location>
</feature>
<feature type="compositionally biased region" description="Basic and acidic residues" evidence="1">
    <location>
        <begin position="121"/>
        <end position="144"/>
    </location>
</feature>
<feature type="region of interest" description="Disordered" evidence="1">
    <location>
        <begin position="121"/>
        <end position="179"/>
    </location>
</feature>
<sequence length="252" mass="27064">MGPVDPLPPLLAPNGGEGREEEGGNTPQAVSSRWYSARRSDCGLTRQLTSPDSLMSAYSGHDVPSRRLPLAETTDQPTSRPAGNSDPTLAPSEGAVCLNSPRPTPFVAGLSLSLFPSALGDKRFGPGTHDTHTHTEREREREPSSFRLVSHRPSLASVSGQRETPIGCTNQTAGKSVGSANHRRALSTLVTRESQRVLTRFFEHLINAFWPSVHPIAGLLGSGAKRQRQKTFKSSVHGSSISTFSHDRVAGL</sequence>
<feature type="compositionally biased region" description="Polar residues" evidence="1">
    <location>
        <begin position="25"/>
        <end position="34"/>
    </location>
</feature>
<feature type="compositionally biased region" description="Pro residues" evidence="1">
    <location>
        <begin position="1"/>
        <end position="11"/>
    </location>
</feature>
<proteinExistence type="predicted"/>
<dbReference type="AlphaFoldDB" id="A0A448XSF4"/>
<name>A0A448XSF4_9PLAT</name>